<dbReference type="RefSeq" id="WP_188499965.1">
    <property type="nucleotide sequence ID" value="NZ_BMFP01000001.1"/>
</dbReference>
<accession>A0ABQ1VYB5</accession>
<dbReference type="Proteomes" id="UP000634043">
    <property type="component" value="Unassembled WGS sequence"/>
</dbReference>
<organism evidence="1 2">
    <name type="scientific">Pontibacter amylolyticus</name>
    <dbReference type="NCBI Taxonomy" id="1424080"/>
    <lineage>
        <taxon>Bacteria</taxon>
        <taxon>Pseudomonadati</taxon>
        <taxon>Bacteroidota</taxon>
        <taxon>Cytophagia</taxon>
        <taxon>Cytophagales</taxon>
        <taxon>Hymenobacteraceae</taxon>
        <taxon>Pontibacter</taxon>
    </lineage>
</organism>
<evidence type="ECO:0000313" key="1">
    <source>
        <dbReference type="EMBL" id="GGG03537.1"/>
    </source>
</evidence>
<comment type="caution">
    <text evidence="1">The sequence shown here is derived from an EMBL/GenBank/DDBJ whole genome shotgun (WGS) entry which is preliminary data.</text>
</comment>
<protein>
    <submittedName>
        <fullName evidence="1">Uncharacterized protein</fullName>
    </submittedName>
</protein>
<keyword evidence="2" id="KW-1185">Reference proteome</keyword>
<gene>
    <name evidence="1" type="ORF">GCM10011323_05450</name>
</gene>
<name>A0ABQ1VYB5_9BACT</name>
<proteinExistence type="predicted"/>
<evidence type="ECO:0000313" key="2">
    <source>
        <dbReference type="Proteomes" id="UP000634043"/>
    </source>
</evidence>
<reference evidence="2" key="1">
    <citation type="journal article" date="2019" name="Int. J. Syst. Evol. Microbiol.">
        <title>The Global Catalogue of Microorganisms (GCM) 10K type strain sequencing project: providing services to taxonomists for standard genome sequencing and annotation.</title>
        <authorList>
            <consortium name="The Broad Institute Genomics Platform"/>
            <consortium name="The Broad Institute Genome Sequencing Center for Infectious Disease"/>
            <person name="Wu L."/>
            <person name="Ma J."/>
        </authorList>
    </citation>
    <scope>NUCLEOTIDE SEQUENCE [LARGE SCALE GENOMIC DNA]</scope>
    <source>
        <strain evidence="2">CGMCC 1.12749</strain>
    </source>
</reference>
<dbReference type="PROSITE" id="PS51257">
    <property type="entry name" value="PROKAR_LIPOPROTEIN"/>
    <property type="match status" value="1"/>
</dbReference>
<dbReference type="EMBL" id="BMFP01000001">
    <property type="protein sequence ID" value="GGG03537.1"/>
    <property type="molecule type" value="Genomic_DNA"/>
</dbReference>
<sequence>MKTRLLLFFALVWLSACDKDADGPGLDYPATFELKRIDQVQPVRMFTRKGEVKDQTFIKGHALTLRMQSLYDLGATEPEDASGAKITFLSGSEAAMDNGRVTKYEVQKQNDALVLTSKEERNGGYSRYDEFYMNLLAGISKHKPLIYDIQPLPPALNTGYDYTYKTKERLVASLKRPDLLLHRLAYAHQRQSSGRGMVVSNQFDPTGISLLREGDTLVVQEFAIVGVPVK</sequence>